<keyword evidence="4" id="KW-0808">Transferase</keyword>
<keyword evidence="6" id="KW-0418">Kinase</keyword>
<evidence type="ECO:0000256" key="1">
    <source>
        <dbReference type="ARBA" id="ARBA00000085"/>
    </source>
</evidence>
<keyword evidence="9" id="KW-0812">Transmembrane</keyword>
<dbReference type="PANTHER" id="PTHR24421">
    <property type="entry name" value="NITRATE/NITRITE SENSOR PROTEIN NARX-RELATED"/>
    <property type="match status" value="1"/>
</dbReference>
<evidence type="ECO:0000256" key="7">
    <source>
        <dbReference type="ARBA" id="ARBA00022840"/>
    </source>
</evidence>
<evidence type="ECO:0000256" key="8">
    <source>
        <dbReference type="ARBA" id="ARBA00023012"/>
    </source>
</evidence>
<evidence type="ECO:0000256" key="5">
    <source>
        <dbReference type="ARBA" id="ARBA00022741"/>
    </source>
</evidence>
<keyword evidence="7" id="KW-0067">ATP-binding</keyword>
<evidence type="ECO:0000256" key="3">
    <source>
        <dbReference type="ARBA" id="ARBA00022553"/>
    </source>
</evidence>
<gene>
    <name evidence="11" type="ORF">GCM10009560_30410</name>
</gene>
<keyword evidence="9" id="KW-0472">Membrane</keyword>
<feature type="transmembrane region" description="Helical" evidence="9">
    <location>
        <begin position="117"/>
        <end position="138"/>
    </location>
</feature>
<dbReference type="EMBL" id="BAAAHQ010000013">
    <property type="protein sequence ID" value="GAA0927694.1"/>
    <property type="molecule type" value="Genomic_DNA"/>
</dbReference>
<feature type="transmembrane region" description="Helical" evidence="9">
    <location>
        <begin position="25"/>
        <end position="51"/>
    </location>
</feature>
<dbReference type="EC" id="2.7.13.3" evidence="2"/>
<protein>
    <recommendedName>
        <fullName evidence="2">histidine kinase</fullName>
        <ecNumber evidence="2">2.7.13.3</ecNumber>
    </recommendedName>
</protein>
<dbReference type="InterPro" id="IPR050482">
    <property type="entry name" value="Sensor_HK_TwoCompSys"/>
</dbReference>
<evidence type="ECO:0000256" key="9">
    <source>
        <dbReference type="SAM" id="Phobius"/>
    </source>
</evidence>
<keyword evidence="8" id="KW-0902">Two-component regulatory system</keyword>
<keyword evidence="5" id="KW-0547">Nucleotide-binding</keyword>
<evidence type="ECO:0000313" key="12">
    <source>
        <dbReference type="Proteomes" id="UP001501578"/>
    </source>
</evidence>
<dbReference type="Gene3D" id="3.30.565.10">
    <property type="entry name" value="Histidine kinase-like ATPase, C-terminal domain"/>
    <property type="match status" value="1"/>
</dbReference>
<dbReference type="Proteomes" id="UP001501578">
    <property type="component" value="Unassembled WGS sequence"/>
</dbReference>
<dbReference type="PANTHER" id="PTHR24421:SF10">
    <property type="entry name" value="NITRATE_NITRITE SENSOR PROTEIN NARQ"/>
    <property type="match status" value="1"/>
</dbReference>
<evidence type="ECO:0000259" key="10">
    <source>
        <dbReference type="Pfam" id="PF07730"/>
    </source>
</evidence>
<accession>A0ABN1PG52</accession>
<dbReference type="SUPFAM" id="SSF55874">
    <property type="entry name" value="ATPase domain of HSP90 chaperone/DNA topoisomerase II/histidine kinase"/>
    <property type="match status" value="1"/>
</dbReference>
<feature type="transmembrane region" description="Helical" evidence="9">
    <location>
        <begin position="88"/>
        <end position="110"/>
    </location>
</feature>
<organism evidence="11 12">
    <name type="scientific">Nonomuraea longicatena</name>
    <dbReference type="NCBI Taxonomy" id="83682"/>
    <lineage>
        <taxon>Bacteria</taxon>
        <taxon>Bacillati</taxon>
        <taxon>Actinomycetota</taxon>
        <taxon>Actinomycetes</taxon>
        <taxon>Streptosporangiales</taxon>
        <taxon>Streptosporangiaceae</taxon>
        <taxon>Nonomuraea</taxon>
    </lineage>
</organism>
<keyword evidence="9" id="KW-1133">Transmembrane helix</keyword>
<feature type="domain" description="Signal transduction histidine kinase subgroup 3 dimerisation and phosphoacceptor" evidence="10">
    <location>
        <begin position="190"/>
        <end position="254"/>
    </location>
</feature>
<reference evidence="11 12" key="1">
    <citation type="journal article" date="2019" name="Int. J. Syst. Evol. Microbiol.">
        <title>The Global Catalogue of Microorganisms (GCM) 10K type strain sequencing project: providing services to taxonomists for standard genome sequencing and annotation.</title>
        <authorList>
            <consortium name="The Broad Institute Genomics Platform"/>
            <consortium name="The Broad Institute Genome Sequencing Center for Infectious Disease"/>
            <person name="Wu L."/>
            <person name="Ma J."/>
        </authorList>
    </citation>
    <scope>NUCLEOTIDE SEQUENCE [LARGE SCALE GENOMIC DNA]</scope>
    <source>
        <strain evidence="11 12">JCM 11136</strain>
    </source>
</reference>
<proteinExistence type="predicted"/>
<dbReference type="Pfam" id="PF07730">
    <property type="entry name" value="HisKA_3"/>
    <property type="match status" value="1"/>
</dbReference>
<keyword evidence="3" id="KW-0597">Phosphoprotein</keyword>
<keyword evidence="12" id="KW-1185">Reference proteome</keyword>
<name>A0ABN1PG52_9ACTN</name>
<feature type="transmembrane region" description="Helical" evidence="9">
    <location>
        <begin position="63"/>
        <end position="82"/>
    </location>
</feature>
<dbReference type="InterPro" id="IPR011712">
    <property type="entry name" value="Sig_transdc_His_kin_sub3_dim/P"/>
</dbReference>
<evidence type="ECO:0000256" key="6">
    <source>
        <dbReference type="ARBA" id="ARBA00022777"/>
    </source>
</evidence>
<dbReference type="InterPro" id="IPR036890">
    <property type="entry name" value="HATPase_C_sf"/>
</dbReference>
<evidence type="ECO:0000256" key="4">
    <source>
        <dbReference type="ARBA" id="ARBA00022679"/>
    </source>
</evidence>
<comment type="catalytic activity">
    <reaction evidence="1">
        <text>ATP + protein L-histidine = ADP + protein N-phospho-L-histidine.</text>
        <dbReference type="EC" id="2.7.13.3"/>
    </reaction>
</comment>
<dbReference type="CDD" id="cd16917">
    <property type="entry name" value="HATPase_UhpB-NarQ-NarX-like"/>
    <property type="match status" value="1"/>
</dbReference>
<evidence type="ECO:0000313" key="11">
    <source>
        <dbReference type="EMBL" id="GAA0927694.1"/>
    </source>
</evidence>
<comment type="caution">
    <text evidence="11">The sequence shown here is derived from an EMBL/GenBank/DDBJ whole genome shotgun (WGS) entry which is preliminary data.</text>
</comment>
<dbReference type="Gene3D" id="1.20.5.1930">
    <property type="match status" value="1"/>
</dbReference>
<evidence type="ECO:0000256" key="2">
    <source>
        <dbReference type="ARBA" id="ARBA00012438"/>
    </source>
</evidence>
<sequence>MQPAQTLTVEPATVRKWLSTPALDYVIAGVLALMVVFGTDYPSVLALGLLATIPQAIRRQRPVIMLGMTLLGGLGLGALLFMRQLPLYSISGSVVLAVLVSAVLSLYTLLGLLSRTLAWALTTVIAITFVLAGVLLMSDDPANALFLAALAVGAALVTDLGRSRSKVREVEQEGVDQLIEAQREQAVLAERARIAREMHDVVAHSISMVAVQAEAAPYTLQGLSEETKAEFAEIAHSARTTLAEMRRLLGVLRADIPTGPETAPQPGLARLDSLIGQHDGEVDLDVVGEPADLPQAVDVSAYRILQECLANAARHAPGSRVSIELAHRPNLLVIRVANDGPAAEIGSGGHGLIGMRERAVGLGGWFAAEPVAGGGFLVRAGLPLD</sequence>